<organism evidence="5 6">
    <name type="scientific">Candidatus Portnoybacteria bacterium RBG_13_41_18</name>
    <dbReference type="NCBI Taxonomy" id="1801991"/>
    <lineage>
        <taxon>Bacteria</taxon>
        <taxon>Candidatus Portnoyibacteriota</taxon>
    </lineage>
</organism>
<evidence type="ECO:0000256" key="3">
    <source>
        <dbReference type="PROSITE-ProRule" id="PRU00169"/>
    </source>
</evidence>
<evidence type="ECO:0000313" key="5">
    <source>
        <dbReference type="EMBL" id="OGZ33887.1"/>
    </source>
</evidence>
<dbReference type="InterPro" id="IPR001789">
    <property type="entry name" value="Sig_transdc_resp-reg_receiver"/>
</dbReference>
<dbReference type="PANTHER" id="PTHR44591">
    <property type="entry name" value="STRESS RESPONSE REGULATOR PROTEIN 1"/>
    <property type="match status" value="1"/>
</dbReference>
<gene>
    <name evidence="5" type="ORF">A2174_01945</name>
</gene>
<dbReference type="PROSITE" id="PS50110">
    <property type="entry name" value="RESPONSE_REGULATORY"/>
    <property type="match status" value="1"/>
</dbReference>
<evidence type="ECO:0000313" key="6">
    <source>
        <dbReference type="Proteomes" id="UP000177725"/>
    </source>
</evidence>
<proteinExistence type="predicted"/>
<dbReference type="GO" id="GO:0000160">
    <property type="term" value="P:phosphorelay signal transduction system"/>
    <property type="evidence" value="ECO:0007669"/>
    <property type="project" value="UniProtKB-KW"/>
</dbReference>
<dbReference type="EMBL" id="MHMV01000036">
    <property type="protein sequence ID" value="OGZ33887.1"/>
    <property type="molecule type" value="Genomic_DNA"/>
</dbReference>
<comment type="caution">
    <text evidence="5">The sequence shown here is derived from an EMBL/GenBank/DDBJ whole genome shotgun (WGS) entry which is preliminary data.</text>
</comment>
<dbReference type="Proteomes" id="UP000177725">
    <property type="component" value="Unassembled WGS sequence"/>
</dbReference>
<dbReference type="InterPro" id="IPR050595">
    <property type="entry name" value="Bact_response_regulator"/>
</dbReference>
<sequence>MYEKEKKGNPGADNKKSAKILIVEDDKFLRDLILRKLKSENYQTIAAFDGEEALKKIKEEKPDLILLDLILPGIDGFEVLKKTKSDASENIRQIPIIILSNLGQKDDVEKGINLGAADFLIKAHFTPGEILDKIKEIIGEKK</sequence>
<protein>
    <recommendedName>
        <fullName evidence="4">Response regulatory domain-containing protein</fullName>
    </recommendedName>
</protein>
<dbReference type="Gene3D" id="3.40.50.2300">
    <property type="match status" value="1"/>
</dbReference>
<accession>A0A1G2F7K2</accession>
<feature type="modified residue" description="4-aspartylphosphate" evidence="3">
    <location>
        <position position="68"/>
    </location>
</feature>
<feature type="domain" description="Response regulatory" evidence="4">
    <location>
        <begin position="19"/>
        <end position="138"/>
    </location>
</feature>
<dbReference type="AlphaFoldDB" id="A0A1G2F7K2"/>
<keyword evidence="2" id="KW-0902">Two-component regulatory system</keyword>
<evidence type="ECO:0000259" key="4">
    <source>
        <dbReference type="PROSITE" id="PS50110"/>
    </source>
</evidence>
<reference evidence="5 6" key="1">
    <citation type="journal article" date="2016" name="Nat. Commun.">
        <title>Thousands of microbial genomes shed light on interconnected biogeochemical processes in an aquifer system.</title>
        <authorList>
            <person name="Anantharaman K."/>
            <person name="Brown C.T."/>
            <person name="Hug L.A."/>
            <person name="Sharon I."/>
            <person name="Castelle C.J."/>
            <person name="Probst A.J."/>
            <person name="Thomas B.C."/>
            <person name="Singh A."/>
            <person name="Wilkins M.J."/>
            <person name="Karaoz U."/>
            <person name="Brodie E.L."/>
            <person name="Williams K.H."/>
            <person name="Hubbard S.S."/>
            <person name="Banfield J.F."/>
        </authorList>
    </citation>
    <scope>NUCLEOTIDE SEQUENCE [LARGE SCALE GENOMIC DNA]</scope>
</reference>
<evidence type="ECO:0000256" key="1">
    <source>
        <dbReference type="ARBA" id="ARBA00022553"/>
    </source>
</evidence>
<evidence type="ECO:0000256" key="2">
    <source>
        <dbReference type="ARBA" id="ARBA00023012"/>
    </source>
</evidence>
<dbReference type="SMART" id="SM00448">
    <property type="entry name" value="REC"/>
    <property type="match status" value="1"/>
</dbReference>
<dbReference type="Pfam" id="PF00072">
    <property type="entry name" value="Response_reg"/>
    <property type="match status" value="1"/>
</dbReference>
<dbReference type="InterPro" id="IPR011006">
    <property type="entry name" value="CheY-like_superfamily"/>
</dbReference>
<keyword evidence="1 3" id="KW-0597">Phosphoprotein</keyword>
<dbReference type="PANTHER" id="PTHR44591:SF14">
    <property type="entry name" value="PROTEIN PILG"/>
    <property type="match status" value="1"/>
</dbReference>
<dbReference type="SUPFAM" id="SSF52172">
    <property type="entry name" value="CheY-like"/>
    <property type="match status" value="1"/>
</dbReference>
<name>A0A1G2F7K2_9BACT</name>